<feature type="binding site" evidence="9">
    <location>
        <position position="148"/>
    </location>
    <ligand>
        <name>1-deoxy-D-xylulose 5-phosphate</name>
        <dbReference type="ChEBI" id="CHEBI:57792"/>
    </ligand>
</feature>
<feature type="binding site" evidence="9">
    <location>
        <position position="218"/>
    </location>
    <ligand>
        <name>Mn(2+)</name>
        <dbReference type="ChEBI" id="CHEBI:29035"/>
    </ligand>
</feature>
<feature type="binding site" evidence="9">
    <location>
        <position position="147"/>
    </location>
    <ligand>
        <name>Mn(2+)</name>
        <dbReference type="ChEBI" id="CHEBI:29035"/>
    </ligand>
</feature>
<keyword evidence="3 9" id="KW-0479">Metal-binding</keyword>
<dbReference type="RefSeq" id="WP_346336802.1">
    <property type="nucleotide sequence ID" value="NZ_JBBYXI010000002.1"/>
</dbReference>
<dbReference type="InterPro" id="IPR036291">
    <property type="entry name" value="NAD(P)-bd_dom_sf"/>
</dbReference>
<dbReference type="SUPFAM" id="SSF55347">
    <property type="entry name" value="Glyceraldehyde-3-phosphate dehydrogenase-like, C-terminal domain"/>
    <property type="match status" value="1"/>
</dbReference>
<dbReference type="NCBIfam" id="TIGR00243">
    <property type="entry name" value="Dxr"/>
    <property type="match status" value="1"/>
</dbReference>
<sequence>MRKITILGATGSIGRSTVDVVSEHPDKFEVEAVVGGSNVETLAETAKRVKARCAVVADATKLADLKEALSDTDIDCGAGEKAVLEAVDRPADVILAAIAGTAGLAPTYASLKKGRRIALANKESLVCAGQSFMKAAAAIGAEVFAVDSEHNALQQALMAGQSQDVTIATITASGGPFRTWSREDIAAAPAEVASRHPVWAMGAKILIDSATLMNKGLELIEASHLFDLRADQLDVVVHPDAIVHAIAQWRDGAVTAGLAAPDMRIPIANALGFERRLKMPYPVLDFVKISRLNFEAPDEERFPCLKLAKAVLRAGGPLPAAMNAANEVAVAAYMGGQIKFYDIYTLVAAVCSVYAGEGVRAPASVEDALAIHNDATKMAQEHLELILAKH</sequence>
<comment type="function">
    <text evidence="9">Catalyzes the NADPH-dependent rearrangement and reduction of 1-deoxy-D-xylulose-5-phosphate (DXP) to 2-C-methyl-D-erythritol 4-phosphate (MEP).</text>
</comment>
<evidence type="ECO:0000313" key="13">
    <source>
        <dbReference type="EMBL" id="MEN3930781.1"/>
    </source>
</evidence>
<dbReference type="InterPro" id="IPR003821">
    <property type="entry name" value="DXP_reductoisomerase"/>
</dbReference>
<evidence type="ECO:0000256" key="6">
    <source>
        <dbReference type="ARBA" id="ARBA00023211"/>
    </source>
</evidence>
<evidence type="ECO:0000259" key="12">
    <source>
        <dbReference type="Pfam" id="PF13288"/>
    </source>
</evidence>
<dbReference type="Pfam" id="PF08436">
    <property type="entry name" value="DXP_redisom_C"/>
    <property type="match status" value="1"/>
</dbReference>
<keyword evidence="7 9" id="KW-0414">Isoprene biosynthesis</keyword>
<feature type="binding site" evidence="9">
    <location>
        <position position="122"/>
    </location>
    <ligand>
        <name>1-deoxy-D-xylulose 5-phosphate</name>
        <dbReference type="ChEBI" id="CHEBI:57792"/>
    </ligand>
</feature>
<feature type="domain" description="DXP reductoisomerase C-terminal" evidence="12">
    <location>
        <begin position="258"/>
        <end position="376"/>
    </location>
</feature>
<dbReference type="PANTHER" id="PTHR30525">
    <property type="entry name" value="1-DEOXY-D-XYLULOSE 5-PHOSPHATE REDUCTOISOMERASE"/>
    <property type="match status" value="1"/>
</dbReference>
<dbReference type="PIRSF" id="PIRSF006205">
    <property type="entry name" value="Dxp_reductismrs"/>
    <property type="match status" value="1"/>
</dbReference>
<feature type="binding site" evidence="9">
    <location>
        <position position="149"/>
    </location>
    <ligand>
        <name>1-deoxy-D-xylulose 5-phosphate</name>
        <dbReference type="ChEBI" id="CHEBI:57792"/>
    </ligand>
</feature>
<evidence type="ECO:0000256" key="8">
    <source>
        <dbReference type="ARBA" id="ARBA00048543"/>
    </source>
</evidence>
<feature type="binding site" evidence="9">
    <location>
        <position position="173"/>
    </location>
    <ligand>
        <name>1-deoxy-D-xylulose 5-phosphate</name>
        <dbReference type="ChEBI" id="CHEBI:57792"/>
    </ligand>
</feature>
<dbReference type="InterPro" id="IPR026877">
    <property type="entry name" value="DXPR_C"/>
</dbReference>
<keyword evidence="4 9" id="KW-0521">NADP</keyword>
<comment type="similarity">
    <text evidence="2 9">Belongs to the DXR family.</text>
</comment>
<gene>
    <name evidence="9 13" type="primary">dxr</name>
    <name evidence="13" type="ORF">WJT86_06880</name>
</gene>
<feature type="binding site" evidence="9">
    <location>
        <position position="12"/>
    </location>
    <ligand>
        <name>NADPH</name>
        <dbReference type="ChEBI" id="CHEBI:57783"/>
    </ligand>
</feature>
<feature type="binding site" evidence="9">
    <location>
        <position position="13"/>
    </location>
    <ligand>
        <name>NADPH</name>
        <dbReference type="ChEBI" id="CHEBI:57783"/>
    </ligand>
</feature>
<feature type="binding site" evidence="9">
    <location>
        <position position="38"/>
    </location>
    <ligand>
        <name>NADPH</name>
        <dbReference type="ChEBI" id="CHEBI:57783"/>
    </ligand>
</feature>
<feature type="binding site" evidence="9">
    <location>
        <position position="218"/>
    </location>
    <ligand>
        <name>1-deoxy-D-xylulose 5-phosphate</name>
        <dbReference type="ChEBI" id="CHEBI:57792"/>
    </ligand>
</feature>
<comment type="caution">
    <text evidence="9">Lacks conserved residue(s) required for the propagation of feature annotation.</text>
</comment>
<evidence type="ECO:0000313" key="14">
    <source>
        <dbReference type="Proteomes" id="UP001418637"/>
    </source>
</evidence>
<feature type="binding site" evidence="9">
    <location>
        <position position="209"/>
    </location>
    <ligand>
        <name>1-deoxy-D-xylulose 5-phosphate</name>
        <dbReference type="ChEBI" id="CHEBI:57792"/>
    </ligand>
</feature>
<evidence type="ECO:0000256" key="9">
    <source>
        <dbReference type="HAMAP-Rule" id="MF_00183"/>
    </source>
</evidence>
<accession>A0ABV0BKH6</accession>
<dbReference type="Gene3D" id="1.10.1740.10">
    <property type="match status" value="1"/>
</dbReference>
<feature type="domain" description="1-deoxy-D-xylulose 5-phosphate reductoisomerase C-terminal" evidence="11">
    <location>
        <begin position="144"/>
        <end position="226"/>
    </location>
</feature>
<feature type="binding site" evidence="9">
    <location>
        <position position="196"/>
    </location>
    <ligand>
        <name>1-deoxy-D-xylulose 5-phosphate</name>
        <dbReference type="ChEBI" id="CHEBI:57792"/>
    </ligand>
</feature>
<dbReference type="Pfam" id="PF13288">
    <property type="entry name" value="DXPR_C"/>
    <property type="match status" value="1"/>
</dbReference>
<feature type="binding site" evidence="9">
    <location>
        <position position="121"/>
    </location>
    <ligand>
        <name>NADPH</name>
        <dbReference type="ChEBI" id="CHEBI:57783"/>
    </ligand>
</feature>
<evidence type="ECO:0000256" key="2">
    <source>
        <dbReference type="ARBA" id="ARBA00006825"/>
    </source>
</evidence>
<reference evidence="13 14" key="1">
    <citation type="submission" date="2024-04" db="EMBL/GenBank/DDBJ databases">
        <title>A novel species isolated from cricket.</title>
        <authorList>
            <person name="Wang H.-C."/>
        </authorList>
    </citation>
    <scope>NUCLEOTIDE SEQUENCE [LARGE SCALE GENOMIC DNA]</scope>
    <source>
        <strain evidence="13 14">WL0021</strain>
    </source>
</reference>
<keyword evidence="14" id="KW-1185">Reference proteome</keyword>
<dbReference type="HAMAP" id="MF_00183">
    <property type="entry name" value="DXP_reductoisom"/>
    <property type="match status" value="1"/>
</dbReference>
<feature type="binding site" evidence="9">
    <location>
        <position position="214"/>
    </location>
    <ligand>
        <name>1-deoxy-D-xylulose 5-phosphate</name>
        <dbReference type="ChEBI" id="CHEBI:57792"/>
    </ligand>
</feature>
<comment type="pathway">
    <text evidence="1 9">Isoprenoid biosynthesis; isopentenyl diphosphate biosynthesis via DXP pathway; isopentenyl diphosphate from 1-deoxy-D-xylulose 5-phosphate: step 1/6.</text>
</comment>
<keyword evidence="6 9" id="KW-0464">Manganese</keyword>
<keyword evidence="5 9" id="KW-0560">Oxidoreductase</keyword>
<feature type="binding site" evidence="9">
    <location>
        <position position="11"/>
    </location>
    <ligand>
        <name>NADPH</name>
        <dbReference type="ChEBI" id="CHEBI:57783"/>
    </ligand>
</feature>
<dbReference type="Proteomes" id="UP001418637">
    <property type="component" value="Unassembled WGS sequence"/>
</dbReference>
<dbReference type="Pfam" id="PF02670">
    <property type="entry name" value="DXP_reductoisom"/>
    <property type="match status" value="1"/>
</dbReference>
<evidence type="ECO:0000259" key="11">
    <source>
        <dbReference type="Pfam" id="PF08436"/>
    </source>
</evidence>
<feature type="binding site" evidence="9">
    <location>
        <position position="123"/>
    </location>
    <ligand>
        <name>NADPH</name>
        <dbReference type="ChEBI" id="CHEBI:57783"/>
    </ligand>
</feature>
<organism evidence="13 14">
    <name type="scientific">Hohaiivirga grylli</name>
    <dbReference type="NCBI Taxonomy" id="3133970"/>
    <lineage>
        <taxon>Bacteria</taxon>
        <taxon>Pseudomonadati</taxon>
        <taxon>Pseudomonadota</taxon>
        <taxon>Alphaproteobacteria</taxon>
        <taxon>Hyphomicrobiales</taxon>
        <taxon>Methylobacteriaceae</taxon>
        <taxon>Hohaiivirga</taxon>
    </lineage>
</organism>
<protein>
    <recommendedName>
        <fullName evidence="9">1-deoxy-D-xylulose 5-phosphate reductoisomerase</fullName>
        <shortName evidence="9">DXP reductoisomerase</shortName>
        <ecNumber evidence="9">1.1.1.267</ecNumber>
    </recommendedName>
    <alternativeName>
        <fullName evidence="9">1-deoxyxylulose-5-phosphate reductoisomerase</fullName>
    </alternativeName>
    <alternativeName>
        <fullName evidence="9">2-C-methyl-D-erythritol 4-phosphate synthase</fullName>
    </alternativeName>
</protein>
<dbReference type="SUPFAM" id="SSF51735">
    <property type="entry name" value="NAD(P)-binding Rossmann-fold domains"/>
    <property type="match status" value="1"/>
</dbReference>
<dbReference type="InterPro" id="IPR013644">
    <property type="entry name" value="DXP_reductoisomerase_C"/>
</dbReference>
<comment type="catalytic activity">
    <reaction evidence="8">
        <text>2-C-methyl-D-erythritol 4-phosphate + NADP(+) = 1-deoxy-D-xylulose 5-phosphate + NADPH + H(+)</text>
        <dbReference type="Rhea" id="RHEA:13717"/>
        <dbReference type="ChEBI" id="CHEBI:15378"/>
        <dbReference type="ChEBI" id="CHEBI:57783"/>
        <dbReference type="ChEBI" id="CHEBI:57792"/>
        <dbReference type="ChEBI" id="CHEBI:58262"/>
        <dbReference type="ChEBI" id="CHEBI:58349"/>
        <dbReference type="EC" id="1.1.1.267"/>
    </reaction>
    <physiologicalReaction direction="right-to-left" evidence="8">
        <dbReference type="Rhea" id="RHEA:13719"/>
    </physiologicalReaction>
</comment>
<dbReference type="EMBL" id="JBBYXI010000002">
    <property type="protein sequence ID" value="MEN3930781.1"/>
    <property type="molecule type" value="Genomic_DNA"/>
</dbReference>
<feature type="binding site" evidence="9">
    <location>
        <position position="10"/>
    </location>
    <ligand>
        <name>NADPH</name>
        <dbReference type="ChEBI" id="CHEBI:57783"/>
    </ligand>
</feature>
<evidence type="ECO:0000256" key="4">
    <source>
        <dbReference type="ARBA" id="ARBA00022857"/>
    </source>
</evidence>
<evidence type="ECO:0000256" key="1">
    <source>
        <dbReference type="ARBA" id="ARBA00005094"/>
    </source>
</evidence>
<name>A0ABV0BKH6_9HYPH</name>
<comment type="cofactor">
    <cofactor evidence="9">
        <name>Mg(2+)</name>
        <dbReference type="ChEBI" id="CHEBI:18420"/>
    </cofactor>
    <cofactor evidence="9">
        <name>Mn(2+)</name>
        <dbReference type="ChEBI" id="CHEBI:29035"/>
    </cofactor>
</comment>
<evidence type="ECO:0000256" key="5">
    <source>
        <dbReference type="ARBA" id="ARBA00023002"/>
    </source>
</evidence>
<dbReference type="EC" id="1.1.1.267" evidence="9"/>
<feature type="binding site" evidence="9">
    <location>
        <position position="149"/>
    </location>
    <ligand>
        <name>Mn(2+)</name>
        <dbReference type="ChEBI" id="CHEBI:29035"/>
    </ligand>
</feature>
<dbReference type="GO" id="GO:0030604">
    <property type="term" value="F:1-deoxy-D-xylulose-5-phosphate reductoisomerase activity"/>
    <property type="evidence" value="ECO:0007669"/>
    <property type="project" value="UniProtKB-EC"/>
</dbReference>
<evidence type="ECO:0000256" key="3">
    <source>
        <dbReference type="ARBA" id="ARBA00022723"/>
    </source>
</evidence>
<feature type="binding site" evidence="9">
    <location>
        <position position="202"/>
    </location>
    <ligand>
        <name>NADPH</name>
        <dbReference type="ChEBI" id="CHEBI:57783"/>
    </ligand>
</feature>
<evidence type="ECO:0000259" key="10">
    <source>
        <dbReference type="Pfam" id="PF02670"/>
    </source>
</evidence>
<comment type="caution">
    <text evidence="13">The sequence shown here is derived from an EMBL/GenBank/DDBJ whole genome shotgun (WGS) entry which is preliminary data.</text>
</comment>
<dbReference type="PANTHER" id="PTHR30525:SF0">
    <property type="entry name" value="1-DEOXY-D-XYLULOSE 5-PHOSPHATE REDUCTOISOMERASE, CHLOROPLASTIC"/>
    <property type="match status" value="1"/>
</dbReference>
<feature type="binding site" evidence="9">
    <location>
        <position position="215"/>
    </location>
    <ligand>
        <name>1-deoxy-D-xylulose 5-phosphate</name>
        <dbReference type="ChEBI" id="CHEBI:57792"/>
    </ligand>
</feature>
<keyword evidence="9" id="KW-0460">Magnesium</keyword>
<proteinExistence type="inferred from homology"/>
<evidence type="ECO:0000256" key="7">
    <source>
        <dbReference type="ARBA" id="ARBA00023229"/>
    </source>
</evidence>
<dbReference type="Gene3D" id="3.40.50.720">
    <property type="entry name" value="NAD(P)-binding Rossmann-like Domain"/>
    <property type="match status" value="1"/>
</dbReference>
<dbReference type="SUPFAM" id="SSF69055">
    <property type="entry name" value="1-deoxy-D-xylulose-5-phosphate reductoisomerase, C-terminal domain"/>
    <property type="match status" value="1"/>
</dbReference>
<dbReference type="InterPro" id="IPR013512">
    <property type="entry name" value="DXP_reductoisomerase_N"/>
</dbReference>
<feature type="domain" description="1-deoxy-D-xylulose 5-phosphate reductoisomerase N-terminal" evidence="10">
    <location>
        <begin position="4"/>
        <end position="129"/>
    </location>
</feature>
<feature type="binding site" evidence="9">
    <location>
        <position position="36"/>
    </location>
    <ligand>
        <name>NADPH</name>
        <dbReference type="ChEBI" id="CHEBI:57783"/>
    </ligand>
</feature>
<dbReference type="InterPro" id="IPR036169">
    <property type="entry name" value="DXPR_C_sf"/>
</dbReference>